<dbReference type="EMBL" id="JAKLMC020000051">
    <property type="protein sequence ID" value="KAK5948207.1"/>
    <property type="molecule type" value="Genomic_DNA"/>
</dbReference>
<evidence type="ECO:0000256" key="8">
    <source>
        <dbReference type="ARBA" id="ARBA00023136"/>
    </source>
</evidence>
<evidence type="ECO:0000313" key="14">
    <source>
        <dbReference type="Proteomes" id="UP001316803"/>
    </source>
</evidence>
<dbReference type="PRINTS" id="PR00080">
    <property type="entry name" value="SDRFAMILY"/>
</dbReference>
<evidence type="ECO:0000256" key="11">
    <source>
        <dbReference type="ARBA" id="ARBA00082544"/>
    </source>
</evidence>
<dbReference type="PROSITE" id="PS00061">
    <property type="entry name" value="ADH_SHORT"/>
    <property type="match status" value="1"/>
</dbReference>
<dbReference type="Gene3D" id="3.40.50.720">
    <property type="entry name" value="NAD(P)-binding Rossmann-like Domain"/>
    <property type="match status" value="1"/>
</dbReference>
<keyword evidence="8" id="KW-0472">Membrane</keyword>
<comment type="caution">
    <text evidence="13">The sequence shown here is derived from an EMBL/GenBank/DDBJ whole genome shotgun (WGS) entry which is preliminary data.</text>
</comment>
<dbReference type="InterPro" id="IPR036291">
    <property type="entry name" value="NAD(P)-bd_dom_sf"/>
</dbReference>
<evidence type="ECO:0000256" key="4">
    <source>
        <dbReference type="ARBA" id="ARBA00022857"/>
    </source>
</evidence>
<dbReference type="PRINTS" id="PR00081">
    <property type="entry name" value="GDHRDH"/>
</dbReference>
<dbReference type="AlphaFoldDB" id="A0AAN8EDV6"/>
<comment type="similarity">
    <text evidence="2 12">Belongs to the short-chain dehydrogenases/reductases (SDR) family.</text>
</comment>
<evidence type="ECO:0000256" key="7">
    <source>
        <dbReference type="ARBA" id="ARBA00023098"/>
    </source>
</evidence>
<evidence type="ECO:0000256" key="10">
    <source>
        <dbReference type="ARBA" id="ARBA00068717"/>
    </source>
</evidence>
<accession>A0AAN8EDV6</accession>
<keyword evidence="7" id="KW-0443">Lipid metabolism</keyword>
<evidence type="ECO:0000256" key="2">
    <source>
        <dbReference type="ARBA" id="ARBA00006484"/>
    </source>
</evidence>
<evidence type="ECO:0000256" key="9">
    <source>
        <dbReference type="ARBA" id="ARBA00059620"/>
    </source>
</evidence>
<comment type="subcellular location">
    <subcellularLocation>
        <location evidence="1">Membrane</location>
        <topology evidence="1">Multi-pass membrane protein</topology>
    </subcellularLocation>
</comment>
<dbReference type="FunFam" id="3.40.50.720:FF:000131">
    <property type="entry name" value="Short-chain dehydrogenase/reductase 3"/>
    <property type="match status" value="1"/>
</dbReference>
<reference evidence="13 14" key="1">
    <citation type="submission" date="2022-12" db="EMBL/GenBank/DDBJ databases">
        <title>Genomic features and morphological characterization of a novel Knufia sp. strain isolated from spacecraft assembly facility.</title>
        <authorList>
            <person name="Teixeira M."/>
            <person name="Chander A.M."/>
            <person name="Stajich J.E."/>
            <person name="Venkateswaran K."/>
        </authorList>
    </citation>
    <scope>NUCLEOTIDE SEQUENCE [LARGE SCALE GENOMIC DNA]</scope>
    <source>
        <strain evidence="13 14">FJI-L2-BK-P2</strain>
    </source>
</reference>
<evidence type="ECO:0000256" key="5">
    <source>
        <dbReference type="ARBA" id="ARBA00022989"/>
    </source>
</evidence>
<sequence length="325" mass="35173">MQSILHNLTSDSRTTQYGIPIAATLITLQTARYLNSYFSRRALNHYVPNSTWNWSQEIVVITGGSSGIGAAIVSLLASKSITTIILDIQKPAKPLSPTVHFYETELTSSSSISHAVDRIHTHHGHPTVLINNAGIGPEALILNRPLDSVRRTFEVNVIAHYAMVQAFLPDMIAHNHGHIVTTASMASFAPRAACVDYAATKAAVQSFHDGLGVELAMHYGAPGVRTSIVHPGWVRTPMLDLLIGTEKFREATIEPEDVARAVVKQLLSGNSGQVVIPGWMGLLTGYRGWPHWGQEVANMMLSRGTREASAALTDGRWSGAKKTGA</sequence>
<evidence type="ECO:0000256" key="12">
    <source>
        <dbReference type="RuleBase" id="RU000363"/>
    </source>
</evidence>
<evidence type="ECO:0000313" key="13">
    <source>
        <dbReference type="EMBL" id="KAK5948207.1"/>
    </source>
</evidence>
<dbReference type="Pfam" id="PF00106">
    <property type="entry name" value="adh_short"/>
    <property type="match status" value="1"/>
</dbReference>
<evidence type="ECO:0000256" key="1">
    <source>
        <dbReference type="ARBA" id="ARBA00004141"/>
    </source>
</evidence>
<dbReference type="GO" id="GO:0052650">
    <property type="term" value="F:all-trans-retinol dehydrogenase (NADP+) activity"/>
    <property type="evidence" value="ECO:0007669"/>
    <property type="project" value="UniProtKB-ARBA"/>
</dbReference>
<dbReference type="GO" id="GO:0016020">
    <property type="term" value="C:membrane"/>
    <property type="evidence" value="ECO:0007669"/>
    <property type="project" value="UniProtKB-SubCell"/>
</dbReference>
<evidence type="ECO:0000256" key="3">
    <source>
        <dbReference type="ARBA" id="ARBA00022692"/>
    </source>
</evidence>
<keyword evidence="3" id="KW-0812">Transmembrane</keyword>
<dbReference type="PANTHER" id="PTHR24322">
    <property type="entry name" value="PKSB"/>
    <property type="match status" value="1"/>
</dbReference>
<gene>
    <name evidence="13" type="ORF">OHC33_010755</name>
</gene>
<protein>
    <recommendedName>
        <fullName evidence="10">Short-chain dehydrogenase/reductase 3</fullName>
    </recommendedName>
    <alternativeName>
        <fullName evidence="11">Retinal short-chain dehydrogenase/reductase 1</fullName>
    </alternativeName>
</protein>
<dbReference type="SUPFAM" id="SSF51735">
    <property type="entry name" value="NAD(P)-binding Rossmann-fold domains"/>
    <property type="match status" value="1"/>
</dbReference>
<dbReference type="InterPro" id="IPR020904">
    <property type="entry name" value="Sc_DH/Rdtase_CS"/>
</dbReference>
<comment type="function">
    <text evidence="9">Catalyzes the reduction of all-trans-retinal to all-trans-retinol in the presence of NADPH.</text>
</comment>
<organism evidence="13 14">
    <name type="scientific">Knufia fluminis</name>
    <dbReference type="NCBI Taxonomy" id="191047"/>
    <lineage>
        <taxon>Eukaryota</taxon>
        <taxon>Fungi</taxon>
        <taxon>Dikarya</taxon>
        <taxon>Ascomycota</taxon>
        <taxon>Pezizomycotina</taxon>
        <taxon>Eurotiomycetes</taxon>
        <taxon>Chaetothyriomycetidae</taxon>
        <taxon>Chaetothyriales</taxon>
        <taxon>Trichomeriaceae</taxon>
        <taxon>Knufia</taxon>
    </lineage>
</organism>
<keyword evidence="6" id="KW-0560">Oxidoreductase</keyword>
<keyword evidence="14" id="KW-1185">Reference proteome</keyword>
<evidence type="ECO:0000256" key="6">
    <source>
        <dbReference type="ARBA" id="ARBA00023002"/>
    </source>
</evidence>
<keyword evidence="5" id="KW-1133">Transmembrane helix</keyword>
<proteinExistence type="inferred from homology"/>
<dbReference type="Proteomes" id="UP001316803">
    <property type="component" value="Unassembled WGS sequence"/>
</dbReference>
<dbReference type="InterPro" id="IPR002347">
    <property type="entry name" value="SDR_fam"/>
</dbReference>
<keyword evidence="4" id="KW-0521">NADP</keyword>
<name>A0AAN8EDV6_9EURO</name>
<dbReference type="PANTHER" id="PTHR24322:SF736">
    <property type="entry name" value="RETINOL DEHYDROGENASE 10"/>
    <property type="match status" value="1"/>
</dbReference>